<name>A0AAN9ENC6_CROPI</name>
<evidence type="ECO:0000313" key="2">
    <source>
        <dbReference type="Proteomes" id="UP001372338"/>
    </source>
</evidence>
<dbReference type="Proteomes" id="UP001372338">
    <property type="component" value="Unassembled WGS sequence"/>
</dbReference>
<organism evidence="1 2">
    <name type="scientific">Crotalaria pallida</name>
    <name type="common">Smooth rattlebox</name>
    <name type="synonym">Crotalaria striata</name>
    <dbReference type="NCBI Taxonomy" id="3830"/>
    <lineage>
        <taxon>Eukaryota</taxon>
        <taxon>Viridiplantae</taxon>
        <taxon>Streptophyta</taxon>
        <taxon>Embryophyta</taxon>
        <taxon>Tracheophyta</taxon>
        <taxon>Spermatophyta</taxon>
        <taxon>Magnoliopsida</taxon>
        <taxon>eudicotyledons</taxon>
        <taxon>Gunneridae</taxon>
        <taxon>Pentapetalae</taxon>
        <taxon>rosids</taxon>
        <taxon>fabids</taxon>
        <taxon>Fabales</taxon>
        <taxon>Fabaceae</taxon>
        <taxon>Papilionoideae</taxon>
        <taxon>50 kb inversion clade</taxon>
        <taxon>genistoids sensu lato</taxon>
        <taxon>core genistoids</taxon>
        <taxon>Crotalarieae</taxon>
        <taxon>Crotalaria</taxon>
    </lineage>
</organism>
<reference evidence="1 2" key="1">
    <citation type="submission" date="2024-01" db="EMBL/GenBank/DDBJ databases">
        <title>The genomes of 5 underutilized Papilionoideae crops provide insights into root nodulation and disease resistanc.</title>
        <authorList>
            <person name="Yuan L."/>
        </authorList>
    </citation>
    <scope>NUCLEOTIDE SEQUENCE [LARGE SCALE GENOMIC DNA]</scope>
    <source>
        <strain evidence="1">ZHUSHIDOU_FW_LH</strain>
        <tissue evidence="1">Leaf</tissue>
    </source>
</reference>
<gene>
    <name evidence="1" type="ORF">RIF29_26210</name>
</gene>
<proteinExistence type="predicted"/>
<sequence>MMAYPVICRIDSSNSGVASLEDFGNCEQTGWTWEGFTDIPDEGIQEKFQEYVLEEEQNMETWNKELDEDAAIWELDDLQEDFAIWEPEEEEVQEEGQVEAPADESSFMCVISFR</sequence>
<dbReference type="AlphaFoldDB" id="A0AAN9ENC6"/>
<protein>
    <submittedName>
        <fullName evidence="1">Uncharacterized protein</fullName>
    </submittedName>
</protein>
<keyword evidence="2" id="KW-1185">Reference proteome</keyword>
<comment type="caution">
    <text evidence="1">The sequence shown here is derived from an EMBL/GenBank/DDBJ whole genome shotgun (WGS) entry which is preliminary data.</text>
</comment>
<accession>A0AAN9ENC6</accession>
<dbReference type="EMBL" id="JAYWIO010000005">
    <property type="protein sequence ID" value="KAK7260284.1"/>
    <property type="molecule type" value="Genomic_DNA"/>
</dbReference>
<evidence type="ECO:0000313" key="1">
    <source>
        <dbReference type="EMBL" id="KAK7260284.1"/>
    </source>
</evidence>